<dbReference type="InterPro" id="IPR011051">
    <property type="entry name" value="RmlC_Cupin_sf"/>
</dbReference>
<organism evidence="2 3">
    <name type="scientific">Solihabitans fulvus</name>
    <dbReference type="NCBI Taxonomy" id="1892852"/>
    <lineage>
        <taxon>Bacteria</taxon>
        <taxon>Bacillati</taxon>
        <taxon>Actinomycetota</taxon>
        <taxon>Actinomycetes</taxon>
        <taxon>Pseudonocardiales</taxon>
        <taxon>Pseudonocardiaceae</taxon>
        <taxon>Solihabitans</taxon>
    </lineage>
</organism>
<evidence type="ECO:0000259" key="1">
    <source>
        <dbReference type="Pfam" id="PF07883"/>
    </source>
</evidence>
<keyword evidence="3" id="KW-1185">Reference proteome</keyword>
<dbReference type="Gene3D" id="2.60.120.10">
    <property type="entry name" value="Jelly Rolls"/>
    <property type="match status" value="1"/>
</dbReference>
<name>A0A5B2XRP4_9PSEU</name>
<gene>
    <name evidence="2" type="ORF">F0L68_04230</name>
</gene>
<comment type="caution">
    <text evidence="2">The sequence shown here is derived from an EMBL/GenBank/DDBJ whole genome shotgun (WGS) entry which is preliminary data.</text>
</comment>
<reference evidence="2 3" key="2">
    <citation type="submission" date="2019-09" db="EMBL/GenBank/DDBJ databases">
        <authorList>
            <person name="Jin C."/>
        </authorList>
    </citation>
    <scope>NUCLEOTIDE SEQUENCE [LARGE SCALE GENOMIC DNA]</scope>
    <source>
        <strain evidence="2 3">AN110305</strain>
    </source>
</reference>
<sequence>MRAAAPNRKEAMDDTTIRPYALAQGTGWTYNFGVDFVVKVGELGQGRRLAVVEYTTRAGEEPPDHTHDTEDEFFYVLSGELEFRCGTERFEVAGGGCVFLPRGIEHGYEIKSAGEVQLLAITAPAPQAAASGWGGFVADFEQEAELRISPPEG</sequence>
<evidence type="ECO:0000313" key="2">
    <source>
        <dbReference type="EMBL" id="KAA2265775.1"/>
    </source>
</evidence>
<dbReference type="PANTHER" id="PTHR36440:SF1">
    <property type="entry name" value="PUTATIVE (AFU_ORTHOLOGUE AFUA_8G07350)-RELATED"/>
    <property type="match status" value="1"/>
</dbReference>
<dbReference type="InterPro" id="IPR014710">
    <property type="entry name" value="RmlC-like_jellyroll"/>
</dbReference>
<dbReference type="Proteomes" id="UP000323454">
    <property type="component" value="Unassembled WGS sequence"/>
</dbReference>
<dbReference type="PANTHER" id="PTHR36440">
    <property type="entry name" value="PUTATIVE (AFU_ORTHOLOGUE AFUA_8G07350)-RELATED"/>
    <property type="match status" value="1"/>
</dbReference>
<dbReference type="AlphaFoldDB" id="A0A5B2XRP4"/>
<evidence type="ECO:0000313" key="3">
    <source>
        <dbReference type="Proteomes" id="UP000323454"/>
    </source>
</evidence>
<dbReference type="EMBL" id="VUOB01000005">
    <property type="protein sequence ID" value="KAA2265775.1"/>
    <property type="molecule type" value="Genomic_DNA"/>
</dbReference>
<dbReference type="OrthoDB" id="9791637at2"/>
<dbReference type="InterPro" id="IPR013096">
    <property type="entry name" value="Cupin_2"/>
</dbReference>
<feature type="domain" description="Cupin type-2" evidence="1">
    <location>
        <begin position="56"/>
        <end position="121"/>
    </location>
</feature>
<proteinExistence type="predicted"/>
<dbReference type="InterPro" id="IPR053146">
    <property type="entry name" value="QDO-like"/>
</dbReference>
<dbReference type="Pfam" id="PF07883">
    <property type="entry name" value="Cupin_2"/>
    <property type="match status" value="1"/>
</dbReference>
<protein>
    <submittedName>
        <fullName evidence="2">Cupin domain-containing protein</fullName>
    </submittedName>
</protein>
<dbReference type="SUPFAM" id="SSF51182">
    <property type="entry name" value="RmlC-like cupins"/>
    <property type="match status" value="1"/>
</dbReference>
<reference evidence="2 3" key="1">
    <citation type="submission" date="2019-09" db="EMBL/GenBank/DDBJ databases">
        <title>Goodfellowia gen. nov., a new genus of the Pseudonocardineae related to Actinoalloteichus, containing Goodfellowia coeruleoviolacea gen. nov., comb. nov. gen. nov., comb. nov.</title>
        <authorList>
            <person name="Labeda D."/>
        </authorList>
    </citation>
    <scope>NUCLEOTIDE SEQUENCE [LARGE SCALE GENOMIC DNA]</scope>
    <source>
        <strain evidence="2 3">AN110305</strain>
    </source>
</reference>
<accession>A0A5B2XRP4</accession>